<evidence type="ECO:0000256" key="6">
    <source>
        <dbReference type="ARBA" id="ARBA00022692"/>
    </source>
</evidence>
<evidence type="ECO:0000256" key="5">
    <source>
        <dbReference type="ARBA" id="ARBA00022670"/>
    </source>
</evidence>
<dbReference type="Proteomes" id="UP000391834">
    <property type="component" value="Unassembled WGS sequence"/>
</dbReference>
<evidence type="ECO:0000256" key="4">
    <source>
        <dbReference type="ARBA" id="ARBA00022475"/>
    </source>
</evidence>
<comment type="subcellular location">
    <subcellularLocation>
        <location evidence="1">Cell membrane</location>
        <topology evidence="1">Multi-pass membrane protein</topology>
    </subcellularLocation>
</comment>
<dbReference type="GO" id="GO:0006508">
    <property type="term" value="P:proteolysis"/>
    <property type="evidence" value="ECO:0007669"/>
    <property type="project" value="UniProtKB-KW"/>
</dbReference>
<feature type="transmembrane region" description="Helical" evidence="10">
    <location>
        <begin position="103"/>
        <end position="124"/>
    </location>
</feature>
<dbReference type="PANTHER" id="PTHR36844:SF1">
    <property type="entry name" value="PROTEASE PRSW"/>
    <property type="match status" value="1"/>
</dbReference>
<feature type="transmembrane region" description="Helical" evidence="10">
    <location>
        <begin position="66"/>
        <end position="91"/>
    </location>
</feature>
<dbReference type="GO" id="GO:0008233">
    <property type="term" value="F:peptidase activity"/>
    <property type="evidence" value="ECO:0007669"/>
    <property type="project" value="UniProtKB-KW"/>
</dbReference>
<keyword evidence="9 10" id="KW-0472">Membrane</keyword>
<evidence type="ECO:0000256" key="10">
    <source>
        <dbReference type="SAM" id="Phobius"/>
    </source>
</evidence>
<evidence type="ECO:0000256" key="2">
    <source>
        <dbReference type="ARBA" id="ARBA00009165"/>
    </source>
</evidence>
<sequence>MHLMLLAIAPVIIILFYIYSRDKYEKEPFYLLAKGLMFGIISVLPVTLVEGVLMMFGPLFTGYWNTFYQAFVVAGATEEGFKFLASFILVWHSREFNQRFDGIVYAVFVSMGFALVENLLYVFTSTNGLSVGLTRALTAVPAHAMFGALMGFHLSMAKFYPEARKIFLGYAFLIPFIFHGMYDFILMSGNQILLALFIPFIFYMVFRVHRRMKLLADADNIVQHEPE</sequence>
<evidence type="ECO:0000313" key="12">
    <source>
        <dbReference type="Proteomes" id="UP000391834"/>
    </source>
</evidence>
<gene>
    <name evidence="11" type="ORF">PbJCM13498_37180</name>
</gene>
<keyword evidence="6 10" id="KW-0812">Transmembrane</keyword>
<dbReference type="AlphaFoldDB" id="A0A5M4B3X9"/>
<keyword evidence="8 10" id="KW-1133">Transmembrane helix</keyword>
<dbReference type="OrthoDB" id="5504276at2"/>
<dbReference type="PANTHER" id="PTHR36844">
    <property type="entry name" value="PROTEASE PRSW"/>
    <property type="match status" value="1"/>
</dbReference>
<evidence type="ECO:0000256" key="9">
    <source>
        <dbReference type="ARBA" id="ARBA00023136"/>
    </source>
</evidence>
<keyword evidence="4" id="KW-1003">Cell membrane</keyword>
<dbReference type="PIRSF" id="PIRSF016933">
    <property type="entry name" value="PrsW"/>
    <property type="match status" value="1"/>
</dbReference>
<dbReference type="InterPro" id="IPR023596">
    <property type="entry name" value="Peptidase_PrsW_arch/bac"/>
</dbReference>
<dbReference type="Pfam" id="PF13367">
    <property type="entry name" value="PrsW-protease"/>
    <property type="match status" value="1"/>
</dbReference>
<protein>
    <recommendedName>
        <fullName evidence="3">Protease PrsW</fullName>
    </recommendedName>
</protein>
<dbReference type="GO" id="GO:0005886">
    <property type="term" value="C:plasma membrane"/>
    <property type="evidence" value="ECO:0007669"/>
    <property type="project" value="UniProtKB-SubCell"/>
</dbReference>
<name>A0A5M4B3X9_9BACT</name>
<feature type="transmembrane region" description="Helical" evidence="10">
    <location>
        <begin position="36"/>
        <end position="60"/>
    </location>
</feature>
<dbReference type="EMBL" id="BLAX01000001">
    <property type="protein sequence ID" value="GET34855.1"/>
    <property type="molecule type" value="Genomic_DNA"/>
</dbReference>
<evidence type="ECO:0000313" key="11">
    <source>
        <dbReference type="EMBL" id="GET34855.1"/>
    </source>
</evidence>
<keyword evidence="12" id="KW-1185">Reference proteome</keyword>
<keyword evidence="7" id="KW-0378">Hydrolase</keyword>
<evidence type="ECO:0000256" key="7">
    <source>
        <dbReference type="ARBA" id="ARBA00022801"/>
    </source>
</evidence>
<evidence type="ECO:0000256" key="1">
    <source>
        <dbReference type="ARBA" id="ARBA00004651"/>
    </source>
</evidence>
<evidence type="ECO:0000256" key="8">
    <source>
        <dbReference type="ARBA" id="ARBA00022989"/>
    </source>
</evidence>
<proteinExistence type="inferred from homology"/>
<accession>A0A5M4B3X9</accession>
<feature type="transmembrane region" description="Helical" evidence="10">
    <location>
        <begin position="188"/>
        <end position="206"/>
    </location>
</feature>
<feature type="transmembrane region" description="Helical" evidence="10">
    <location>
        <begin position="166"/>
        <end position="182"/>
    </location>
</feature>
<dbReference type="RefSeq" id="WP_036985403.1">
    <property type="nucleotide sequence ID" value="NZ_BLAX01000001.1"/>
</dbReference>
<keyword evidence="5 11" id="KW-0645">Protease</keyword>
<reference evidence="11 12" key="1">
    <citation type="submission" date="2019-10" db="EMBL/GenBank/DDBJ databases">
        <title>Prolixibacter strains distinguished by the presence of nitrate reductase genes were adept at nitrate-dependent anaerobic corrosion of metallic iron and carbon steel.</title>
        <authorList>
            <person name="Iino T."/>
            <person name="Shono N."/>
            <person name="Ito K."/>
            <person name="Nakamura R."/>
            <person name="Sueoka K."/>
            <person name="Harayama S."/>
            <person name="Ohkuma M."/>
        </authorList>
    </citation>
    <scope>NUCLEOTIDE SEQUENCE [LARGE SCALE GENOMIC DNA]</scope>
    <source>
        <strain evidence="11 12">JCM 13498</strain>
    </source>
</reference>
<feature type="transmembrane region" description="Helical" evidence="10">
    <location>
        <begin position="136"/>
        <end position="154"/>
    </location>
</feature>
<feature type="transmembrane region" description="Helical" evidence="10">
    <location>
        <begin position="6"/>
        <end position="24"/>
    </location>
</feature>
<dbReference type="InterPro" id="IPR026898">
    <property type="entry name" value="PrsW"/>
</dbReference>
<evidence type="ECO:0000256" key="3">
    <source>
        <dbReference type="ARBA" id="ARBA00018997"/>
    </source>
</evidence>
<organism evidence="11 12">
    <name type="scientific">Prolixibacter bellariivorans</name>
    <dbReference type="NCBI Taxonomy" id="314319"/>
    <lineage>
        <taxon>Bacteria</taxon>
        <taxon>Pseudomonadati</taxon>
        <taxon>Bacteroidota</taxon>
        <taxon>Bacteroidia</taxon>
        <taxon>Marinilabiliales</taxon>
        <taxon>Prolixibacteraceae</taxon>
        <taxon>Prolixibacter</taxon>
    </lineage>
</organism>
<comment type="caution">
    <text evidence="11">The sequence shown here is derived from an EMBL/GenBank/DDBJ whole genome shotgun (WGS) entry which is preliminary data.</text>
</comment>
<comment type="similarity">
    <text evidence="2">Belongs to the protease PrsW family.</text>
</comment>